<dbReference type="PANTHER" id="PTHR11839">
    <property type="entry name" value="UDP/ADP-SUGAR PYROPHOSPHATASE"/>
    <property type="match status" value="1"/>
</dbReference>
<evidence type="ECO:0000256" key="1">
    <source>
        <dbReference type="ARBA" id="ARBA00001946"/>
    </source>
</evidence>
<dbReference type="STRING" id="504805.SAMN05421505_1056"/>
<keyword evidence="5" id="KW-1185">Reference proteome</keyword>
<dbReference type="Gene3D" id="3.90.79.10">
    <property type="entry name" value="Nucleoside Triphosphate Pyrophosphohydrolase"/>
    <property type="match status" value="1"/>
</dbReference>
<dbReference type="GO" id="GO:0019693">
    <property type="term" value="P:ribose phosphate metabolic process"/>
    <property type="evidence" value="ECO:0007669"/>
    <property type="project" value="TreeGrafter"/>
</dbReference>
<dbReference type="Pfam" id="PF00293">
    <property type="entry name" value="NUDIX"/>
    <property type="match status" value="1"/>
</dbReference>
<dbReference type="SUPFAM" id="SSF55811">
    <property type="entry name" value="Nudix"/>
    <property type="match status" value="1"/>
</dbReference>
<keyword evidence="2" id="KW-0378">Hydrolase</keyword>
<dbReference type="CDD" id="cd03424">
    <property type="entry name" value="NUDIX_ADPRase_Nudt5_UGPPase_Nudt14"/>
    <property type="match status" value="1"/>
</dbReference>
<dbReference type="GO" id="GO:0016787">
    <property type="term" value="F:hydrolase activity"/>
    <property type="evidence" value="ECO:0007669"/>
    <property type="project" value="UniProtKB-KW"/>
</dbReference>
<dbReference type="GO" id="GO:0005829">
    <property type="term" value="C:cytosol"/>
    <property type="evidence" value="ECO:0007669"/>
    <property type="project" value="TreeGrafter"/>
</dbReference>
<gene>
    <name evidence="4" type="ORF">SAMN05421505_1056</name>
</gene>
<dbReference type="PROSITE" id="PS51462">
    <property type="entry name" value="NUDIX"/>
    <property type="match status" value="1"/>
</dbReference>
<evidence type="ECO:0000256" key="2">
    <source>
        <dbReference type="ARBA" id="ARBA00022801"/>
    </source>
</evidence>
<accession>A0A1G7UWP3</accession>
<comment type="cofactor">
    <cofactor evidence="1">
        <name>Mg(2+)</name>
        <dbReference type="ChEBI" id="CHEBI:18420"/>
    </cofactor>
</comment>
<dbReference type="GO" id="GO:0006753">
    <property type="term" value="P:nucleoside phosphate metabolic process"/>
    <property type="evidence" value="ECO:0007669"/>
    <property type="project" value="TreeGrafter"/>
</dbReference>
<protein>
    <submittedName>
        <fullName evidence="4">ADP-ribose pyrophosphatase</fullName>
    </submittedName>
</protein>
<dbReference type="Proteomes" id="UP000198923">
    <property type="component" value="Unassembled WGS sequence"/>
</dbReference>
<dbReference type="RefSeq" id="WP_176955307.1">
    <property type="nucleotide sequence ID" value="NZ_FNCN01000005.1"/>
</dbReference>
<evidence type="ECO:0000259" key="3">
    <source>
        <dbReference type="PROSITE" id="PS51462"/>
    </source>
</evidence>
<dbReference type="EMBL" id="FNCN01000005">
    <property type="protein sequence ID" value="SDG51917.1"/>
    <property type="molecule type" value="Genomic_DNA"/>
</dbReference>
<reference evidence="4 5" key="1">
    <citation type="submission" date="2016-10" db="EMBL/GenBank/DDBJ databases">
        <authorList>
            <person name="de Groot N.N."/>
        </authorList>
    </citation>
    <scope>NUCLEOTIDE SEQUENCE [LARGE SCALE GENOMIC DNA]</scope>
    <source>
        <strain evidence="4 5">CPCC 201354</strain>
    </source>
</reference>
<sequence length="240" mass="26940">MLTQHQREALDQYFELKDRYPKLFEERNSRPITLDRRALQSYAEKHGIVLGVAAETPYVLLLVDLVSTTRPDGSIFEFPYFRTIYRKQLEGATNAVVLGTIANPDLGPEGAIVLLGQERHATGSRHVELPRGFGEQGISGEENALKELREETGFVGRADSVTLLGETFTDTGLTDARVSFYHVEIVDRGSESTEAFEVKKSVELVSEKELWNRIRDGDMTDAFTIQAMTLWSTRDRRGGG</sequence>
<evidence type="ECO:0000313" key="4">
    <source>
        <dbReference type="EMBL" id="SDG51917.1"/>
    </source>
</evidence>
<feature type="domain" description="Nudix hydrolase" evidence="3">
    <location>
        <begin position="92"/>
        <end position="227"/>
    </location>
</feature>
<dbReference type="PANTHER" id="PTHR11839:SF18">
    <property type="entry name" value="NUDIX HYDROLASE DOMAIN-CONTAINING PROTEIN"/>
    <property type="match status" value="1"/>
</dbReference>
<evidence type="ECO:0000313" key="5">
    <source>
        <dbReference type="Proteomes" id="UP000198923"/>
    </source>
</evidence>
<dbReference type="InterPro" id="IPR015797">
    <property type="entry name" value="NUDIX_hydrolase-like_dom_sf"/>
</dbReference>
<proteinExistence type="predicted"/>
<dbReference type="AlphaFoldDB" id="A0A1G7UWP3"/>
<dbReference type="InterPro" id="IPR000086">
    <property type="entry name" value="NUDIX_hydrolase_dom"/>
</dbReference>
<organism evidence="4 5">
    <name type="scientific">Sinosporangium album</name>
    <dbReference type="NCBI Taxonomy" id="504805"/>
    <lineage>
        <taxon>Bacteria</taxon>
        <taxon>Bacillati</taxon>
        <taxon>Actinomycetota</taxon>
        <taxon>Actinomycetes</taxon>
        <taxon>Streptosporangiales</taxon>
        <taxon>Streptosporangiaceae</taxon>
        <taxon>Sinosporangium</taxon>
    </lineage>
</organism>
<name>A0A1G7UWP3_9ACTN</name>